<name>A0A2G8RXM5_9APHY</name>
<dbReference type="EMBL" id="AYKW01000045">
    <property type="protein sequence ID" value="PIL26068.1"/>
    <property type="molecule type" value="Genomic_DNA"/>
</dbReference>
<protein>
    <submittedName>
        <fullName evidence="2">Uncharacterized protein</fullName>
    </submittedName>
</protein>
<sequence>MLYKPSAVFVLLSALSHYYVSGAVVSLLVPLADGDEAVTGQFLGTDAAGHTSWSLGPGVPSGAFTNTDFAAVTLVADATDVHEVGALSTVLQGVTVTLTASAGCAVATGANGSPVSAVCSGSAEAVGAFSGTSTTNVVATTFTSLPPMIAVHVADSGSGAVPTAVSTSGSGTATTSAGGSASTSGAGSAPASTSTKNAAAKERLGWGVVGAAGLLLAGLV</sequence>
<proteinExistence type="predicted"/>
<comment type="caution">
    <text evidence="2">The sequence shown here is derived from an EMBL/GenBank/DDBJ whole genome shotgun (WGS) entry which is preliminary data.</text>
</comment>
<feature type="region of interest" description="Disordered" evidence="1">
    <location>
        <begin position="161"/>
        <end position="194"/>
    </location>
</feature>
<dbReference type="Proteomes" id="UP000230002">
    <property type="component" value="Unassembled WGS sequence"/>
</dbReference>
<evidence type="ECO:0000313" key="2">
    <source>
        <dbReference type="EMBL" id="PIL26068.1"/>
    </source>
</evidence>
<reference evidence="2 3" key="1">
    <citation type="journal article" date="2015" name="Sci. Rep.">
        <title>Chromosome-level genome map provides insights into diverse defense mechanisms in the medicinal fungus Ganoderma sinense.</title>
        <authorList>
            <person name="Zhu Y."/>
            <person name="Xu J."/>
            <person name="Sun C."/>
            <person name="Zhou S."/>
            <person name="Xu H."/>
            <person name="Nelson D.R."/>
            <person name="Qian J."/>
            <person name="Song J."/>
            <person name="Luo H."/>
            <person name="Xiang L."/>
            <person name="Li Y."/>
            <person name="Xu Z."/>
            <person name="Ji A."/>
            <person name="Wang L."/>
            <person name="Lu S."/>
            <person name="Hayward A."/>
            <person name="Sun W."/>
            <person name="Li X."/>
            <person name="Schwartz D.C."/>
            <person name="Wang Y."/>
            <person name="Chen S."/>
        </authorList>
    </citation>
    <scope>NUCLEOTIDE SEQUENCE [LARGE SCALE GENOMIC DNA]</scope>
    <source>
        <strain evidence="2 3">ZZ0214-1</strain>
    </source>
</reference>
<keyword evidence="3" id="KW-1185">Reference proteome</keyword>
<organism evidence="2 3">
    <name type="scientific">Ganoderma sinense ZZ0214-1</name>
    <dbReference type="NCBI Taxonomy" id="1077348"/>
    <lineage>
        <taxon>Eukaryota</taxon>
        <taxon>Fungi</taxon>
        <taxon>Dikarya</taxon>
        <taxon>Basidiomycota</taxon>
        <taxon>Agaricomycotina</taxon>
        <taxon>Agaricomycetes</taxon>
        <taxon>Polyporales</taxon>
        <taxon>Polyporaceae</taxon>
        <taxon>Ganoderma</taxon>
    </lineage>
</organism>
<gene>
    <name evidence="2" type="ORF">GSI_11822</name>
</gene>
<evidence type="ECO:0000256" key="1">
    <source>
        <dbReference type="SAM" id="MobiDB-lite"/>
    </source>
</evidence>
<dbReference type="AlphaFoldDB" id="A0A2G8RXM5"/>
<accession>A0A2G8RXM5</accession>
<evidence type="ECO:0000313" key="3">
    <source>
        <dbReference type="Proteomes" id="UP000230002"/>
    </source>
</evidence>
<dbReference type="OrthoDB" id="2755266at2759"/>